<sequence length="270" mass="30155">MPSLQILSERASLIRRLGVILGTLSVVLYYCCKVLVRAPIKRLDRACVDRYTRAMSRLLLRLVRMDLSVHGPIPDFNDGRRYLILCSHSSHYDIPASFVALPGSIRMLAKKELFRIPFLGPAMRAAEFPSIDRHNRRQALADLETARRMMESGIVLWAAPEGTRSADGRLLKFKKGCFHLALDTDAVIIPVSIRGIHRVLPARTFRLNLGQKVEVHVGEPIDASQYDAARLGELMAETRARMEELLGQETGETTSPVGANSFAKQDVVLP</sequence>
<proteinExistence type="predicted"/>
<dbReference type="SMART" id="SM00563">
    <property type="entry name" value="PlsC"/>
    <property type="match status" value="1"/>
</dbReference>
<reference evidence="5 6" key="1">
    <citation type="submission" date="2022-07" db="EMBL/GenBank/DDBJ databases">
        <title>Genome Analysis of Selected Gammaproteobacteria from Nigerian Food snails.</title>
        <authorList>
            <person name="Okafor A.C."/>
        </authorList>
    </citation>
    <scope>NUCLEOTIDE SEQUENCE [LARGE SCALE GENOMIC DNA]</scope>
    <source>
        <strain evidence="5 6">Awg 2</strain>
    </source>
</reference>
<dbReference type="GO" id="GO:0016746">
    <property type="term" value="F:acyltransferase activity"/>
    <property type="evidence" value="ECO:0007669"/>
    <property type="project" value="UniProtKB-KW"/>
</dbReference>
<evidence type="ECO:0000259" key="4">
    <source>
        <dbReference type="SMART" id="SM00563"/>
    </source>
</evidence>
<dbReference type="RefSeq" id="WP_190832671.1">
    <property type="nucleotide sequence ID" value="NZ_JANEWF010000058.1"/>
</dbReference>
<dbReference type="Pfam" id="PF01553">
    <property type="entry name" value="Acyltransferase"/>
    <property type="match status" value="1"/>
</dbReference>
<name>A0ABT4YDT1_METRE</name>
<dbReference type="CDD" id="cd07989">
    <property type="entry name" value="LPLAT_AGPAT-like"/>
    <property type="match status" value="1"/>
</dbReference>
<dbReference type="PANTHER" id="PTHR10434:SF66">
    <property type="entry name" value="PHOSPHOLIPID_GLYCEROL ACYLTRANSFERASE DOMAIN-CONTAINING PROTEIN"/>
    <property type="match status" value="1"/>
</dbReference>
<evidence type="ECO:0000313" key="5">
    <source>
        <dbReference type="EMBL" id="MDA8486685.1"/>
    </source>
</evidence>
<keyword evidence="2" id="KW-0808">Transferase</keyword>
<keyword evidence="6" id="KW-1185">Reference proteome</keyword>
<comment type="caution">
    <text evidence="5">The sequence shown here is derived from an EMBL/GenBank/DDBJ whole genome shotgun (WGS) entry which is preliminary data.</text>
</comment>
<comment type="pathway">
    <text evidence="1">Lipid metabolism.</text>
</comment>
<dbReference type="PANTHER" id="PTHR10434">
    <property type="entry name" value="1-ACYL-SN-GLYCEROL-3-PHOSPHATE ACYLTRANSFERASE"/>
    <property type="match status" value="1"/>
</dbReference>
<accession>A0ABT4YDT1</accession>
<feature type="domain" description="Phospholipid/glycerol acyltransferase" evidence="4">
    <location>
        <begin position="82"/>
        <end position="196"/>
    </location>
</feature>
<dbReference type="SUPFAM" id="SSF69593">
    <property type="entry name" value="Glycerol-3-phosphate (1)-acyltransferase"/>
    <property type="match status" value="1"/>
</dbReference>
<protein>
    <submittedName>
        <fullName evidence="5">1-acyl-sn-glycerol-3-phosphate acyltransferase</fullName>
    </submittedName>
</protein>
<evidence type="ECO:0000313" key="6">
    <source>
        <dbReference type="Proteomes" id="UP001211689"/>
    </source>
</evidence>
<dbReference type="EMBL" id="JANEWF010000058">
    <property type="protein sequence ID" value="MDA8486685.1"/>
    <property type="molecule type" value="Genomic_DNA"/>
</dbReference>
<organism evidence="5 6">
    <name type="scientific">Metapseudomonas resinovorans</name>
    <name type="common">Pseudomonas resinovorans</name>
    <dbReference type="NCBI Taxonomy" id="53412"/>
    <lineage>
        <taxon>Bacteria</taxon>
        <taxon>Pseudomonadati</taxon>
        <taxon>Pseudomonadota</taxon>
        <taxon>Gammaproteobacteria</taxon>
        <taxon>Pseudomonadales</taxon>
        <taxon>Pseudomonadaceae</taxon>
        <taxon>Metapseudomonas</taxon>
    </lineage>
</organism>
<keyword evidence="3 5" id="KW-0012">Acyltransferase</keyword>
<evidence type="ECO:0000256" key="2">
    <source>
        <dbReference type="ARBA" id="ARBA00022679"/>
    </source>
</evidence>
<evidence type="ECO:0000256" key="3">
    <source>
        <dbReference type="ARBA" id="ARBA00023315"/>
    </source>
</evidence>
<dbReference type="InterPro" id="IPR002123">
    <property type="entry name" value="Plipid/glycerol_acylTrfase"/>
</dbReference>
<evidence type="ECO:0000256" key="1">
    <source>
        <dbReference type="ARBA" id="ARBA00005189"/>
    </source>
</evidence>
<gene>
    <name evidence="5" type="ORF">NNO07_26755</name>
</gene>
<dbReference type="Proteomes" id="UP001211689">
    <property type="component" value="Unassembled WGS sequence"/>
</dbReference>